<proteinExistence type="inferred from homology"/>
<dbReference type="Pfam" id="PF16740">
    <property type="entry name" value="SKA2"/>
    <property type="match status" value="1"/>
</dbReference>
<feature type="region of interest" description="Disordered" evidence="14">
    <location>
        <begin position="73"/>
        <end position="106"/>
    </location>
</feature>
<dbReference type="GO" id="GO:0000278">
    <property type="term" value="P:mitotic cell cycle"/>
    <property type="evidence" value="ECO:0007669"/>
    <property type="project" value="TreeGrafter"/>
</dbReference>
<evidence type="ECO:0000259" key="15">
    <source>
        <dbReference type="Pfam" id="PF16740"/>
    </source>
</evidence>
<evidence type="ECO:0000256" key="13">
    <source>
        <dbReference type="ARBA" id="ARBA00029651"/>
    </source>
</evidence>
<keyword evidence="5" id="KW-0963">Cytoplasm</keyword>
<evidence type="ECO:0000256" key="7">
    <source>
        <dbReference type="ARBA" id="ARBA00022701"/>
    </source>
</evidence>
<evidence type="ECO:0000256" key="8">
    <source>
        <dbReference type="ARBA" id="ARBA00022776"/>
    </source>
</evidence>
<keyword evidence="4" id="KW-0158">Chromosome</keyword>
<keyword evidence="7" id="KW-0493">Microtubule</keyword>
<evidence type="ECO:0000256" key="4">
    <source>
        <dbReference type="ARBA" id="ARBA00022454"/>
    </source>
</evidence>
<keyword evidence="8" id="KW-0498">Mitosis</keyword>
<dbReference type="PANTHER" id="PTHR32017">
    <property type="entry name" value="SPINDLE AND KINETOCHORE-ASSOCIATED PROTEIN 2"/>
    <property type="match status" value="1"/>
</dbReference>
<dbReference type="OMA" id="QDECESH"/>
<dbReference type="AlphaFoldDB" id="A0A663MDG2"/>
<organism evidence="16 17">
    <name type="scientific">Athene cunicularia</name>
    <name type="common">Burrowing owl</name>
    <name type="synonym">Speotyto cunicularia</name>
    <dbReference type="NCBI Taxonomy" id="194338"/>
    <lineage>
        <taxon>Eukaryota</taxon>
        <taxon>Metazoa</taxon>
        <taxon>Chordata</taxon>
        <taxon>Craniata</taxon>
        <taxon>Vertebrata</taxon>
        <taxon>Euteleostomi</taxon>
        <taxon>Archelosauria</taxon>
        <taxon>Archosauria</taxon>
        <taxon>Dinosauria</taxon>
        <taxon>Saurischia</taxon>
        <taxon>Theropoda</taxon>
        <taxon>Coelurosauria</taxon>
        <taxon>Aves</taxon>
        <taxon>Neognathae</taxon>
        <taxon>Neoaves</taxon>
        <taxon>Telluraves</taxon>
        <taxon>Strigiformes</taxon>
        <taxon>Strigidae</taxon>
        <taxon>Athene</taxon>
    </lineage>
</organism>
<comment type="subcellular location">
    <subcellularLocation>
        <location evidence="2">Chromosome</location>
        <location evidence="2">Centromere</location>
        <location evidence="2">Kinetochore</location>
    </subcellularLocation>
    <subcellularLocation>
        <location evidence="1">Cytoplasm</location>
        <location evidence="1">Cytoskeleton</location>
        <location evidence="1">Spindle</location>
    </subcellularLocation>
</comment>
<accession>A0A663MDG2</accession>
<dbReference type="GO" id="GO:0051301">
    <property type="term" value="P:cell division"/>
    <property type="evidence" value="ECO:0007669"/>
    <property type="project" value="UniProtKB-KW"/>
</dbReference>
<keyword evidence="17" id="KW-1185">Reference proteome</keyword>
<name>A0A663MDG2_ATHCN</name>
<dbReference type="GO" id="GO:0007059">
    <property type="term" value="P:chromosome segregation"/>
    <property type="evidence" value="ECO:0007669"/>
    <property type="project" value="InterPro"/>
</dbReference>
<keyword evidence="12" id="KW-0137">Centromere</keyword>
<dbReference type="GO" id="GO:0008017">
    <property type="term" value="F:microtubule binding"/>
    <property type="evidence" value="ECO:0007669"/>
    <property type="project" value="InterPro"/>
</dbReference>
<dbReference type="GO" id="GO:0000940">
    <property type="term" value="C:outer kinetochore"/>
    <property type="evidence" value="ECO:0007669"/>
    <property type="project" value="InterPro"/>
</dbReference>
<feature type="compositionally biased region" description="Acidic residues" evidence="14">
    <location>
        <begin position="82"/>
        <end position="106"/>
    </location>
</feature>
<evidence type="ECO:0000313" key="16">
    <source>
        <dbReference type="Ensembl" id="ENSACUP00000009473.1"/>
    </source>
</evidence>
<keyword evidence="6" id="KW-0132">Cell division</keyword>
<dbReference type="GO" id="GO:0005876">
    <property type="term" value="C:spindle microtubule"/>
    <property type="evidence" value="ECO:0007669"/>
    <property type="project" value="InterPro"/>
</dbReference>
<reference evidence="16" key="1">
    <citation type="submission" date="2025-08" db="UniProtKB">
        <authorList>
            <consortium name="Ensembl"/>
        </authorList>
    </citation>
    <scope>IDENTIFICATION</scope>
</reference>
<dbReference type="PANTHER" id="PTHR32017:SF3">
    <property type="entry name" value="SPINDLE AND KINETOCHORE-ASSOCIATED PROTEIN 2"/>
    <property type="match status" value="1"/>
</dbReference>
<keyword evidence="11" id="KW-0131">Cell cycle</keyword>
<dbReference type="InterPro" id="IPR042091">
    <property type="entry name" value="Ska2_N"/>
</dbReference>
<sequence length="106" mass="11855">MKSLPDDPAAEENPIALLEEISVVKSRYKLLCMQLEQIYIEQRESVKAIRAALGDTVKVVQCSPLSEEEQTAAQQLTCQTAEEMESLAEESSSECFTDEQDECESH</sequence>
<evidence type="ECO:0000256" key="14">
    <source>
        <dbReference type="SAM" id="MobiDB-lite"/>
    </source>
</evidence>
<comment type="similarity">
    <text evidence="3">Belongs to the SKA2 family.</text>
</comment>
<evidence type="ECO:0000256" key="10">
    <source>
        <dbReference type="ARBA" id="ARBA00023212"/>
    </source>
</evidence>
<evidence type="ECO:0000313" key="17">
    <source>
        <dbReference type="Proteomes" id="UP000472269"/>
    </source>
</evidence>
<dbReference type="InterPro" id="IPR026762">
    <property type="entry name" value="Ska2"/>
</dbReference>
<dbReference type="Gene3D" id="6.10.250.1380">
    <property type="match status" value="1"/>
</dbReference>
<evidence type="ECO:0000256" key="12">
    <source>
        <dbReference type="ARBA" id="ARBA00023328"/>
    </source>
</evidence>
<keyword evidence="9" id="KW-0995">Kinetochore</keyword>
<evidence type="ECO:0000256" key="2">
    <source>
        <dbReference type="ARBA" id="ARBA00004629"/>
    </source>
</evidence>
<evidence type="ECO:0000256" key="6">
    <source>
        <dbReference type="ARBA" id="ARBA00022618"/>
    </source>
</evidence>
<evidence type="ECO:0000256" key="5">
    <source>
        <dbReference type="ARBA" id="ARBA00022490"/>
    </source>
</evidence>
<reference evidence="16" key="2">
    <citation type="submission" date="2025-09" db="UniProtKB">
        <authorList>
            <consortium name="Ensembl"/>
        </authorList>
    </citation>
    <scope>IDENTIFICATION</scope>
</reference>
<dbReference type="Ensembl" id="ENSACUT00000010100.1">
    <property type="protein sequence ID" value="ENSACUP00000009473.1"/>
    <property type="gene ID" value="ENSACUG00000006410.1"/>
</dbReference>
<evidence type="ECO:0000256" key="11">
    <source>
        <dbReference type="ARBA" id="ARBA00023306"/>
    </source>
</evidence>
<protein>
    <recommendedName>
        <fullName evidence="13">Protein FAM33A</fullName>
    </recommendedName>
</protein>
<evidence type="ECO:0000256" key="1">
    <source>
        <dbReference type="ARBA" id="ARBA00004186"/>
    </source>
</evidence>
<evidence type="ECO:0000256" key="3">
    <source>
        <dbReference type="ARBA" id="ARBA00010684"/>
    </source>
</evidence>
<evidence type="ECO:0000256" key="9">
    <source>
        <dbReference type="ARBA" id="ARBA00022838"/>
    </source>
</evidence>
<keyword evidence="10" id="KW-0206">Cytoskeleton</keyword>
<feature type="domain" description="Ska2 N-terminal" evidence="15">
    <location>
        <begin position="8"/>
        <end position="76"/>
    </location>
</feature>
<dbReference type="Proteomes" id="UP000472269">
    <property type="component" value="Unplaced"/>
</dbReference>
<gene>
    <name evidence="16" type="primary">SKA2</name>
</gene>